<accession>X1S5D8</accession>
<evidence type="ECO:0000313" key="1">
    <source>
        <dbReference type="EMBL" id="GAI88113.1"/>
    </source>
</evidence>
<organism evidence="1">
    <name type="scientific">marine sediment metagenome</name>
    <dbReference type="NCBI Taxonomy" id="412755"/>
    <lineage>
        <taxon>unclassified sequences</taxon>
        <taxon>metagenomes</taxon>
        <taxon>ecological metagenomes</taxon>
    </lineage>
</organism>
<dbReference type="AlphaFoldDB" id="X1S5D8"/>
<reference evidence="1" key="1">
    <citation type="journal article" date="2014" name="Front. Microbiol.">
        <title>High frequency of phylogenetically diverse reductive dehalogenase-homologous genes in deep subseafloor sedimentary metagenomes.</title>
        <authorList>
            <person name="Kawai M."/>
            <person name="Futagami T."/>
            <person name="Toyoda A."/>
            <person name="Takaki Y."/>
            <person name="Nishi S."/>
            <person name="Hori S."/>
            <person name="Arai W."/>
            <person name="Tsubouchi T."/>
            <person name="Morono Y."/>
            <person name="Uchiyama I."/>
            <person name="Ito T."/>
            <person name="Fujiyama A."/>
            <person name="Inagaki F."/>
            <person name="Takami H."/>
        </authorList>
    </citation>
    <scope>NUCLEOTIDE SEQUENCE</scope>
    <source>
        <strain evidence="1">Expedition CK06-06</strain>
    </source>
</reference>
<comment type="caution">
    <text evidence="1">The sequence shown here is derived from an EMBL/GenBank/DDBJ whole genome shotgun (WGS) entry which is preliminary data.</text>
</comment>
<name>X1S5D8_9ZZZZ</name>
<dbReference type="EMBL" id="BARW01023910">
    <property type="protein sequence ID" value="GAI88113.1"/>
    <property type="molecule type" value="Genomic_DNA"/>
</dbReference>
<gene>
    <name evidence="1" type="ORF">S12H4_39551</name>
</gene>
<feature type="non-terminal residue" evidence="1">
    <location>
        <position position="1"/>
    </location>
</feature>
<sequence>LIMSGVKKYDYSTLTAAIRSYTEVDDSVFTQAVIDEFIMGAEFRIYQELPMDSARFVQEGSLAADDNTINAPAGALFVRGIEVFNSTSATTGNGSWLEKKDQTYLSEYTDRLTGPEGDRTAQDVTVVLASLTKVVCTIVTGLEPYTLAPIG</sequence>
<protein>
    <submittedName>
        <fullName evidence="1">Uncharacterized protein</fullName>
    </submittedName>
</protein>
<proteinExistence type="predicted"/>